<dbReference type="InterPro" id="IPR050109">
    <property type="entry name" value="HTH-type_TetR-like_transc_reg"/>
</dbReference>
<dbReference type="InterPro" id="IPR001647">
    <property type="entry name" value="HTH_TetR"/>
</dbReference>
<dbReference type="PRINTS" id="PR00455">
    <property type="entry name" value="HTHTETR"/>
</dbReference>
<evidence type="ECO:0000256" key="3">
    <source>
        <dbReference type="ARBA" id="ARBA00023163"/>
    </source>
</evidence>
<dbReference type="GO" id="GO:0000976">
    <property type="term" value="F:transcription cis-regulatory region binding"/>
    <property type="evidence" value="ECO:0007669"/>
    <property type="project" value="TreeGrafter"/>
</dbReference>
<feature type="DNA-binding region" description="H-T-H motif" evidence="4">
    <location>
        <begin position="31"/>
        <end position="50"/>
    </location>
</feature>
<organism evidence="6 7">
    <name type="scientific">Paraburkholderia youngii</name>
    <dbReference type="NCBI Taxonomy" id="2782701"/>
    <lineage>
        <taxon>Bacteria</taxon>
        <taxon>Pseudomonadati</taxon>
        <taxon>Pseudomonadota</taxon>
        <taxon>Betaproteobacteria</taxon>
        <taxon>Burkholderiales</taxon>
        <taxon>Burkholderiaceae</taxon>
        <taxon>Paraburkholderia</taxon>
    </lineage>
</organism>
<evidence type="ECO:0000313" key="6">
    <source>
        <dbReference type="EMBL" id="MBB5403817.1"/>
    </source>
</evidence>
<evidence type="ECO:0000313" key="7">
    <source>
        <dbReference type="Proteomes" id="UP000592820"/>
    </source>
</evidence>
<keyword evidence="2 4" id="KW-0238">DNA-binding</keyword>
<evidence type="ECO:0000259" key="5">
    <source>
        <dbReference type="PROSITE" id="PS50977"/>
    </source>
</evidence>
<gene>
    <name evidence="6" type="ORF">HDG41_005907</name>
</gene>
<dbReference type="PANTHER" id="PTHR30055:SF240">
    <property type="entry name" value="HTH-TYPE TRANSCRIPTIONAL REGULATOR ACRR"/>
    <property type="match status" value="1"/>
</dbReference>
<proteinExistence type="predicted"/>
<dbReference type="GO" id="GO:0003700">
    <property type="term" value="F:DNA-binding transcription factor activity"/>
    <property type="evidence" value="ECO:0007669"/>
    <property type="project" value="TreeGrafter"/>
</dbReference>
<dbReference type="PANTHER" id="PTHR30055">
    <property type="entry name" value="HTH-TYPE TRANSCRIPTIONAL REGULATOR RUTR"/>
    <property type="match status" value="1"/>
</dbReference>
<sequence>MKRKLQGLATREKLLDSAECLFFERGVASTTLEDIARAGGMTRGAIYGHFTNKWSLVSALFERSELPLDAFTVCGAEAAIATIDALRVELERRLVDVLRIGRKRRLYSIALSTTEIDGDCTLPASMFRESALLAQYSIETTLVRIAKPPGTSEDLDYAFEATFIHACLTGDFRRSLIIPPPAGAEKLLAGKIVRKALSSWFIESPSLFAARGGLASEAGIRR</sequence>
<dbReference type="EMBL" id="JACHDE010000015">
    <property type="protein sequence ID" value="MBB5403817.1"/>
    <property type="molecule type" value="Genomic_DNA"/>
</dbReference>
<reference evidence="6 7" key="1">
    <citation type="submission" date="2020-08" db="EMBL/GenBank/DDBJ databases">
        <title>Genomic Encyclopedia of Type Strains, Phase IV (KMG-V): Genome sequencing to study the core and pangenomes of soil and plant-associated prokaryotes.</title>
        <authorList>
            <person name="Whitman W."/>
        </authorList>
    </citation>
    <scope>NUCLEOTIDE SEQUENCE [LARGE SCALE GENOMIC DNA]</scope>
    <source>
        <strain evidence="6 7">JPY162</strain>
    </source>
</reference>
<keyword evidence="1" id="KW-0805">Transcription regulation</keyword>
<name>A0A7W8P8B3_9BURK</name>
<dbReference type="PROSITE" id="PS50977">
    <property type="entry name" value="HTH_TETR_2"/>
    <property type="match status" value="1"/>
</dbReference>
<dbReference type="Proteomes" id="UP000592820">
    <property type="component" value="Unassembled WGS sequence"/>
</dbReference>
<dbReference type="Gene3D" id="1.10.357.10">
    <property type="entry name" value="Tetracycline Repressor, domain 2"/>
    <property type="match status" value="1"/>
</dbReference>
<evidence type="ECO:0000256" key="2">
    <source>
        <dbReference type="ARBA" id="ARBA00023125"/>
    </source>
</evidence>
<keyword evidence="3" id="KW-0804">Transcription</keyword>
<dbReference type="SUPFAM" id="SSF46689">
    <property type="entry name" value="Homeodomain-like"/>
    <property type="match status" value="1"/>
</dbReference>
<dbReference type="InterPro" id="IPR009057">
    <property type="entry name" value="Homeodomain-like_sf"/>
</dbReference>
<protein>
    <submittedName>
        <fullName evidence="6">TetR/AcrR family acrAB operon transcriptional repressor</fullName>
    </submittedName>
</protein>
<evidence type="ECO:0000256" key="1">
    <source>
        <dbReference type="ARBA" id="ARBA00023015"/>
    </source>
</evidence>
<accession>A0A7W8P8B3</accession>
<dbReference type="AlphaFoldDB" id="A0A7W8P8B3"/>
<comment type="caution">
    <text evidence="6">The sequence shown here is derived from an EMBL/GenBank/DDBJ whole genome shotgun (WGS) entry which is preliminary data.</text>
</comment>
<dbReference type="Pfam" id="PF00440">
    <property type="entry name" value="TetR_N"/>
    <property type="match status" value="1"/>
</dbReference>
<evidence type="ECO:0000256" key="4">
    <source>
        <dbReference type="PROSITE-ProRule" id="PRU00335"/>
    </source>
</evidence>
<dbReference type="RefSeq" id="WP_184228005.1">
    <property type="nucleotide sequence ID" value="NZ_JACHDE010000015.1"/>
</dbReference>
<feature type="domain" description="HTH tetR-type" evidence="5">
    <location>
        <begin position="8"/>
        <end position="68"/>
    </location>
</feature>